<dbReference type="Gene3D" id="3.40.50.2300">
    <property type="match status" value="2"/>
</dbReference>
<accession>A0A081C0L7</accession>
<organism evidence="1 2">
    <name type="scientific">Vecturithrix granuli</name>
    <dbReference type="NCBI Taxonomy" id="1499967"/>
    <lineage>
        <taxon>Bacteria</taxon>
        <taxon>Candidatus Moduliflexota</taxon>
        <taxon>Candidatus Vecturitrichia</taxon>
        <taxon>Candidatus Vecturitrichales</taxon>
        <taxon>Candidatus Vecturitrichaceae</taxon>
        <taxon>Candidatus Vecturithrix</taxon>
    </lineage>
</organism>
<name>A0A081C0L7_VECG1</name>
<dbReference type="HOGENOM" id="CLU_867820_0_0_0"/>
<proteinExistence type="predicted"/>
<evidence type="ECO:0000313" key="1">
    <source>
        <dbReference type="EMBL" id="GAK58122.1"/>
    </source>
</evidence>
<dbReference type="AlphaFoldDB" id="A0A081C0L7"/>
<dbReference type="STRING" id="1499967.U27_05095"/>
<reference evidence="1 2" key="1">
    <citation type="journal article" date="2015" name="PeerJ">
        <title>First genomic representation of candidate bacterial phylum KSB3 points to enhanced environmental sensing as a trigger of wastewater bulking.</title>
        <authorList>
            <person name="Sekiguchi Y."/>
            <person name="Ohashi A."/>
            <person name="Parks D.H."/>
            <person name="Yamauchi T."/>
            <person name="Tyson G.W."/>
            <person name="Hugenholtz P."/>
        </authorList>
    </citation>
    <scope>NUCLEOTIDE SEQUENCE [LARGE SCALE GENOMIC DNA]</scope>
</reference>
<dbReference type="InterPro" id="IPR007487">
    <property type="entry name" value="ABC_transpt-TYRBP-like"/>
</dbReference>
<dbReference type="PANTHER" id="PTHR35271">
    <property type="entry name" value="ABC TRANSPORTER, SUBSTRATE-BINDING LIPOPROTEIN-RELATED"/>
    <property type="match status" value="1"/>
</dbReference>
<dbReference type="eggNOG" id="COG2984">
    <property type="taxonomic scope" value="Bacteria"/>
</dbReference>
<protein>
    <submittedName>
        <fullName evidence="1">ABC superfamily ATP binding cassette transporter, binding protein</fullName>
    </submittedName>
</protein>
<dbReference type="EMBL" id="DF820467">
    <property type="protein sequence ID" value="GAK58122.1"/>
    <property type="molecule type" value="Genomic_DNA"/>
</dbReference>
<evidence type="ECO:0000313" key="2">
    <source>
        <dbReference type="Proteomes" id="UP000030661"/>
    </source>
</evidence>
<dbReference type="Proteomes" id="UP000030661">
    <property type="component" value="Unassembled WGS sequence"/>
</dbReference>
<keyword evidence="2" id="KW-1185">Reference proteome</keyword>
<sequence>MEEQGDMCMRVMKSVAMVIIVVLAVSNTVALAAPLKLGITWPGESNQAIKIEEAFRAKIMELVPDVDLELQTVPDVEAMSELIARFEREKDGMIVMRSNGSQWLIAHPPVIPTFIAGVNHPGLLGVVKNLEAPEGNITGVTYYVPVEKQFDIFQAILPNLDSVLLLLQEGHASTPLDRTATQTVCKQLGITYYEQVCATEAESIAAVEAYRDKVSAVIIGANLLNDYAANIVKAAGHTPVFSFLVIAVNAGALGGFVADETIMGHLLAESVVEVLVNGKIINEVPIKMDPDPKFVLNVSTAEKLGINIPYNILQAATIVE</sequence>
<dbReference type="PANTHER" id="PTHR35271:SF1">
    <property type="entry name" value="ABC TRANSPORTER, SUBSTRATE-BINDING LIPOPROTEIN"/>
    <property type="match status" value="1"/>
</dbReference>
<gene>
    <name evidence="1" type="ORF">U27_05095</name>
</gene>
<dbReference type="Pfam" id="PF04392">
    <property type="entry name" value="ABC_sub_bind"/>
    <property type="match status" value="1"/>
</dbReference>